<keyword evidence="3" id="KW-1185">Reference proteome</keyword>
<organism evidence="2 3">
    <name type="scientific">Eucalyptus globulus</name>
    <name type="common">Tasmanian blue gum</name>
    <dbReference type="NCBI Taxonomy" id="34317"/>
    <lineage>
        <taxon>Eukaryota</taxon>
        <taxon>Viridiplantae</taxon>
        <taxon>Streptophyta</taxon>
        <taxon>Embryophyta</taxon>
        <taxon>Tracheophyta</taxon>
        <taxon>Spermatophyta</taxon>
        <taxon>Magnoliopsida</taxon>
        <taxon>eudicotyledons</taxon>
        <taxon>Gunneridae</taxon>
        <taxon>Pentapetalae</taxon>
        <taxon>rosids</taxon>
        <taxon>malvids</taxon>
        <taxon>Myrtales</taxon>
        <taxon>Myrtaceae</taxon>
        <taxon>Myrtoideae</taxon>
        <taxon>Eucalypteae</taxon>
        <taxon>Eucalyptus</taxon>
    </lineage>
</organism>
<gene>
    <name evidence="2" type="ORF">ACJRO7_015741</name>
</gene>
<feature type="compositionally biased region" description="Low complexity" evidence="1">
    <location>
        <begin position="51"/>
        <end position="74"/>
    </location>
</feature>
<accession>A0ABD3L8E7</accession>
<protein>
    <submittedName>
        <fullName evidence="2">Uncharacterized protein</fullName>
    </submittedName>
</protein>
<evidence type="ECO:0000256" key="1">
    <source>
        <dbReference type="SAM" id="MobiDB-lite"/>
    </source>
</evidence>
<sequence length="265" mass="28742">MAASLLSATYDSNLQLRSKMMSLRSESRHYSESNSSRPPTQRSAPPRYPGSNSSRHSALSRSQISQISNSSQDSAPAPSQISQRSNSSQDKISQITNSSQYSAPSRSQMSNSTYHAQKSNPTGILTDSSRWDALFFARATPSDRPYSTGPAGILTDSSRRGAEFFARMLQAGTPTNSSSWASDSVYLIAERSAARRQRVRALAAAGGNPSVSSFSGHKGNGKSSKSGHPVLQALQQLEGKVEFCRGSQTRLVAPRFVKLVRERYV</sequence>
<feature type="compositionally biased region" description="Polar residues" evidence="1">
    <location>
        <begin position="1"/>
        <end position="16"/>
    </location>
</feature>
<comment type="caution">
    <text evidence="2">The sequence shown here is derived from an EMBL/GenBank/DDBJ whole genome shotgun (WGS) entry which is preliminary data.</text>
</comment>
<dbReference type="EMBL" id="JBJKBG010000003">
    <property type="protein sequence ID" value="KAL3746843.1"/>
    <property type="molecule type" value="Genomic_DNA"/>
</dbReference>
<name>A0ABD3L8E7_EUCGL</name>
<feature type="region of interest" description="Disordered" evidence="1">
    <location>
        <begin position="206"/>
        <end position="227"/>
    </location>
</feature>
<feature type="region of interest" description="Disordered" evidence="1">
    <location>
        <begin position="1"/>
        <end position="125"/>
    </location>
</feature>
<feature type="compositionally biased region" description="Low complexity" evidence="1">
    <location>
        <begin position="212"/>
        <end position="227"/>
    </location>
</feature>
<feature type="compositionally biased region" description="Polar residues" evidence="1">
    <location>
        <begin position="77"/>
        <end position="125"/>
    </location>
</feature>
<proteinExistence type="predicted"/>
<evidence type="ECO:0000313" key="2">
    <source>
        <dbReference type="EMBL" id="KAL3746843.1"/>
    </source>
</evidence>
<reference evidence="2 3" key="1">
    <citation type="submission" date="2024-11" db="EMBL/GenBank/DDBJ databases">
        <title>Chromosome-level genome assembly of Eucalyptus globulus Labill. provides insights into its genome evolution.</title>
        <authorList>
            <person name="Li X."/>
        </authorList>
    </citation>
    <scope>NUCLEOTIDE SEQUENCE [LARGE SCALE GENOMIC DNA]</scope>
    <source>
        <strain evidence="2">CL2024</strain>
        <tissue evidence="2">Fresh tender leaves</tissue>
    </source>
</reference>
<evidence type="ECO:0000313" key="3">
    <source>
        <dbReference type="Proteomes" id="UP001634007"/>
    </source>
</evidence>
<dbReference type="AlphaFoldDB" id="A0ABD3L8E7"/>
<dbReference type="Proteomes" id="UP001634007">
    <property type="component" value="Unassembled WGS sequence"/>
</dbReference>